<dbReference type="EMBL" id="UINC01003089">
    <property type="protein sequence ID" value="SVA03264.1"/>
    <property type="molecule type" value="Genomic_DNA"/>
</dbReference>
<dbReference type="AlphaFoldDB" id="A0A381SIJ8"/>
<proteinExistence type="predicted"/>
<feature type="region of interest" description="Disordered" evidence="1">
    <location>
        <begin position="257"/>
        <end position="279"/>
    </location>
</feature>
<evidence type="ECO:0008006" key="3">
    <source>
        <dbReference type="Google" id="ProtNLM"/>
    </source>
</evidence>
<evidence type="ECO:0000313" key="2">
    <source>
        <dbReference type="EMBL" id="SVA03264.1"/>
    </source>
</evidence>
<dbReference type="InterPro" id="IPR014990">
    <property type="entry name" value="DUF1838"/>
</dbReference>
<organism evidence="2">
    <name type="scientific">marine metagenome</name>
    <dbReference type="NCBI Taxonomy" id="408172"/>
    <lineage>
        <taxon>unclassified sequences</taxon>
        <taxon>metagenomes</taxon>
        <taxon>ecological metagenomes</taxon>
    </lineage>
</organism>
<evidence type="ECO:0000256" key="1">
    <source>
        <dbReference type="SAM" id="MobiDB-lite"/>
    </source>
</evidence>
<accession>A0A381SIJ8</accession>
<sequence>MQTTKTMMAFFSLLLFFLTQNISAFELTPGKGYLKASRKITCSLIDDQPIVYWWYGRAYSRVPGEKDRLLFRVEGMNIRQCATLEDDERGLGFRMVSRELLFYQDPETGKNLDTWDNPWTDETVEVLHVANDPVNWGNQYEIDKNGEPYQMNLSIHGDYWWDTSTIPLFYKNPLGGDYQDYIGGIYHATEMFNTTGNVSDLTDDTKHTAEARIGWERMSDWLPWMKMSGRSGIIYFHTFGRKLESYDQLPESFKEEIKKNYPKYNSPPPTDDQRRNETSWTYFKKTLESQ</sequence>
<gene>
    <name evidence="2" type="ORF">METZ01_LOCUS56118</name>
</gene>
<name>A0A381SIJ8_9ZZZZ</name>
<dbReference type="Pfam" id="PF08894">
    <property type="entry name" value="DUF1838"/>
    <property type="match status" value="1"/>
</dbReference>
<reference evidence="2" key="1">
    <citation type="submission" date="2018-05" db="EMBL/GenBank/DDBJ databases">
        <authorList>
            <person name="Lanie J.A."/>
            <person name="Ng W.-L."/>
            <person name="Kazmierczak K.M."/>
            <person name="Andrzejewski T.M."/>
            <person name="Davidsen T.M."/>
            <person name="Wayne K.J."/>
            <person name="Tettelin H."/>
            <person name="Glass J.I."/>
            <person name="Rusch D."/>
            <person name="Podicherti R."/>
            <person name="Tsui H.-C.T."/>
            <person name="Winkler M.E."/>
        </authorList>
    </citation>
    <scope>NUCLEOTIDE SEQUENCE</scope>
</reference>
<protein>
    <recommendedName>
        <fullName evidence="3">DUF1838 domain-containing protein</fullName>
    </recommendedName>
</protein>